<dbReference type="AlphaFoldDB" id="A0A5K1K2K3"/>
<protein>
    <submittedName>
        <fullName evidence="1">Polyketide synthase/peptide synthetase</fullName>
    </submittedName>
</protein>
<reference evidence="1" key="1">
    <citation type="submission" date="2019-10" db="EMBL/GenBank/DDBJ databases">
        <authorList>
            <person name="Nor Muhammad N."/>
        </authorList>
    </citation>
    <scope>NUCLEOTIDE SEQUENCE</scope>
</reference>
<organism evidence="1">
    <name type="scientific">Ganoderma boninense</name>
    <dbReference type="NCBI Taxonomy" id="34458"/>
    <lineage>
        <taxon>Eukaryota</taxon>
        <taxon>Fungi</taxon>
        <taxon>Dikarya</taxon>
        <taxon>Basidiomycota</taxon>
        <taxon>Agaricomycotina</taxon>
        <taxon>Agaricomycetes</taxon>
        <taxon>Polyporales</taxon>
        <taxon>Polyporaceae</taxon>
        <taxon>Ganoderma</taxon>
    </lineage>
</organism>
<accession>A0A5K1K2K3</accession>
<dbReference type="EMBL" id="LR728145">
    <property type="protein sequence ID" value="VWP00081.1"/>
    <property type="molecule type" value="Genomic_DNA"/>
</dbReference>
<dbReference type="Pfam" id="PF02992">
    <property type="entry name" value="Transposase_21"/>
    <property type="match status" value="1"/>
</dbReference>
<sequence>MSPTDPPTELEKRHFPSTTLLDHRAWVALELLTLQSFSLLHDKQADNHRDVLVKKFQAELTRLDDIVERAWQKEMAATGLIGITDRGVLPPEMVDPPEILVADSDEVPPFILAGLFMVTVLHTLASVARPYTQFILATLQVVLFGALSWYTNPIAKAVLEASQQALVERIPLDVRTALSSFQIEPDTVLYAACPTCSKTYAPDPLKPDDPYPHTCIYQETDRPVCGATLVYKVELAPPRGKKTARVAYRALRLYPYHPFKSYLARLFTRLEAESEMEGSWDSRATGADGPWQDIIDAPAFRQFLGPDGKTYFSVQKNGCLHLVFSLFIDWFNPYGNKQAGKSHSIGAIYLINNNLPPHLRFRPEYVYLAGVIPGPKEPSVDQLNHFLRPLVDELLELWHLGVYLSRTAKRKTGRLIRAAIIPLICDLPALRKTAGFAHHSSHHFCSMCPLLKSQISNAERSTWPKSRSREEHLHIARGWRDALTEKERKDIFNRHGLRWSELLRLEYWDPTKYAVVDTMHNLFLGELRHHCMEVWGISGVGESPSPRALASHSPEDQVNHLRRVRDGLLQLSLGKASTKLMGIRRDYLLAVAKYNKVFLPQAEPTKREVSNALTTWISSIPAVSVHDVVRIPPPLSGPTPSTGYHLANSHAPDGDRAQHKVFSSETLKYLRRVISETVLPSWVEKPPSNFGSASHGKLKADHWRTLCTIHMVLALVPLWSGMAASREQQLALQNFVHLVVAVDFATRRSMDLARVQLFDHNIEAYIKGLRSIYDHPLVPNHHMSLHLPDCLKLFGPVRGWWAFPFERYNGLLQRLNTNHKPREMPSTFMKYFYLGANLRGLVNTIPWPKLDVYEQWKATFHSAFQASGEITYNYNAERAVTLPHPIYRQLRSLIGPKTQASAIASSSKRNSFILFSASNTPHDGSTTRAGSIQEIFYHRRVKGGRDIVEPFLVVKQYQSLEPRHQPLDPFANFPDLQTKMYYNELQATVRVIRLSHVVSQFAAYVYTPEEVGVECIVARSLDRA</sequence>
<dbReference type="InterPro" id="IPR004242">
    <property type="entry name" value="Transposase_21"/>
</dbReference>
<name>A0A5K1K2K3_9APHY</name>
<proteinExistence type="predicted"/>
<evidence type="ECO:0000313" key="1">
    <source>
        <dbReference type="EMBL" id="VWP00081.1"/>
    </source>
</evidence>
<dbReference type="PANTHER" id="PTHR46579:SF1">
    <property type="entry name" value="F5_8 TYPE C DOMAIN-CONTAINING PROTEIN"/>
    <property type="match status" value="1"/>
</dbReference>
<dbReference type="PANTHER" id="PTHR46579">
    <property type="entry name" value="F5/8 TYPE C DOMAIN-CONTAINING PROTEIN-RELATED"/>
    <property type="match status" value="1"/>
</dbReference>
<gene>
    <name evidence="1" type="primary">Q6ZX14</name>
</gene>